<dbReference type="CDD" id="cd07012">
    <property type="entry name" value="PBP2_Bug_TTT"/>
    <property type="match status" value="1"/>
</dbReference>
<dbReference type="PANTHER" id="PTHR42928:SF5">
    <property type="entry name" value="BLR1237 PROTEIN"/>
    <property type="match status" value="1"/>
</dbReference>
<evidence type="ECO:0000256" key="1">
    <source>
        <dbReference type="ARBA" id="ARBA00006987"/>
    </source>
</evidence>
<dbReference type="Pfam" id="PF03401">
    <property type="entry name" value="TctC"/>
    <property type="match status" value="1"/>
</dbReference>
<proteinExistence type="inferred from homology"/>
<dbReference type="SUPFAM" id="SSF53850">
    <property type="entry name" value="Periplasmic binding protein-like II"/>
    <property type="match status" value="1"/>
</dbReference>
<feature type="chain" id="PRO_5018105979" evidence="2">
    <location>
        <begin position="26"/>
        <end position="323"/>
    </location>
</feature>
<dbReference type="Gene3D" id="3.40.190.10">
    <property type="entry name" value="Periplasmic binding protein-like II"/>
    <property type="match status" value="1"/>
</dbReference>
<evidence type="ECO:0000313" key="4">
    <source>
        <dbReference type="Proteomes" id="UP000277294"/>
    </source>
</evidence>
<keyword evidence="4" id="KW-1185">Reference proteome</keyword>
<dbReference type="RefSeq" id="WP_160142228.1">
    <property type="nucleotide sequence ID" value="NZ_UWPJ01000016.1"/>
</dbReference>
<sequence>MFNRYRNLLAGAAAVLALAAGPAQAYPDKPIRIIIPYAPGGGADGLSRLLAQRLEKTLGQPVLVESRAGGNTVIAAQAVARAEPDGYTLLMTGGSTMSLIPLTSKQVPYDVRADFEPVSMLSKGPYLLCVSAELGVGTLDEVLARARAQPGAISYASNAIGGSAHLGMELLAQRAQVKLNHVPYKGFAPAIADVVAGRTPLAMLDQATLGGFAKSGRIKVLAVTSPERSSMYPDVPTVAELGFPGYELETWFALYAPARTPAPILDKLGNEVRAWLAMPEARQALAALGQEAASSSAQAVRARIESEQQSYGPLIAAAQIRTE</sequence>
<dbReference type="AlphaFoldDB" id="A0A3P4B0Q8"/>
<dbReference type="EMBL" id="UWPJ01000016">
    <property type="protein sequence ID" value="VCU69879.1"/>
    <property type="molecule type" value="Genomic_DNA"/>
</dbReference>
<dbReference type="InterPro" id="IPR042100">
    <property type="entry name" value="Bug_dom1"/>
</dbReference>
<feature type="signal peptide" evidence="2">
    <location>
        <begin position="1"/>
        <end position="25"/>
    </location>
</feature>
<dbReference type="PANTHER" id="PTHR42928">
    <property type="entry name" value="TRICARBOXYLATE-BINDING PROTEIN"/>
    <property type="match status" value="1"/>
</dbReference>
<evidence type="ECO:0000313" key="3">
    <source>
        <dbReference type="EMBL" id="VCU69879.1"/>
    </source>
</evidence>
<comment type="similarity">
    <text evidence="1">Belongs to the UPF0065 (bug) family.</text>
</comment>
<protein>
    <submittedName>
        <fullName evidence="3">Tripartite tricarboxylate transporter family receptor</fullName>
    </submittedName>
</protein>
<dbReference type="Proteomes" id="UP000277294">
    <property type="component" value="Unassembled WGS sequence"/>
</dbReference>
<organism evidence="3 4">
    <name type="scientific">Pigmentiphaga humi</name>
    <dbReference type="NCBI Taxonomy" id="2478468"/>
    <lineage>
        <taxon>Bacteria</taxon>
        <taxon>Pseudomonadati</taxon>
        <taxon>Pseudomonadota</taxon>
        <taxon>Betaproteobacteria</taxon>
        <taxon>Burkholderiales</taxon>
        <taxon>Alcaligenaceae</taxon>
        <taxon>Pigmentiphaga</taxon>
    </lineage>
</organism>
<keyword evidence="2" id="KW-0732">Signal</keyword>
<reference evidence="3 4" key="1">
    <citation type="submission" date="2018-10" db="EMBL/GenBank/DDBJ databases">
        <authorList>
            <person name="Criscuolo A."/>
        </authorList>
    </citation>
    <scope>NUCLEOTIDE SEQUENCE [LARGE SCALE GENOMIC DNA]</scope>
    <source>
        <strain evidence="3">DnA1</strain>
    </source>
</reference>
<accession>A0A3P4B0Q8</accession>
<gene>
    <name evidence="3" type="ORF">PIGHUM_01944</name>
</gene>
<dbReference type="InterPro" id="IPR005064">
    <property type="entry name" value="BUG"/>
</dbReference>
<dbReference type="PIRSF" id="PIRSF017082">
    <property type="entry name" value="YflP"/>
    <property type="match status" value="1"/>
</dbReference>
<dbReference type="Gene3D" id="3.40.190.150">
    <property type="entry name" value="Bordetella uptake gene, domain 1"/>
    <property type="match status" value="1"/>
</dbReference>
<keyword evidence="3" id="KW-0675">Receptor</keyword>
<evidence type="ECO:0000256" key="2">
    <source>
        <dbReference type="SAM" id="SignalP"/>
    </source>
</evidence>
<name>A0A3P4B0Q8_9BURK</name>
<dbReference type="OrthoDB" id="8685924at2"/>